<gene>
    <name evidence="1" type="ORF">Vadar_012914</name>
</gene>
<accession>A0ACB7YVK7</accession>
<keyword evidence="2" id="KW-1185">Reference proteome</keyword>
<dbReference type="Proteomes" id="UP000828048">
    <property type="component" value="Chromosome 3"/>
</dbReference>
<name>A0ACB7YVK7_9ERIC</name>
<organism evidence="1 2">
    <name type="scientific">Vaccinium darrowii</name>
    <dbReference type="NCBI Taxonomy" id="229202"/>
    <lineage>
        <taxon>Eukaryota</taxon>
        <taxon>Viridiplantae</taxon>
        <taxon>Streptophyta</taxon>
        <taxon>Embryophyta</taxon>
        <taxon>Tracheophyta</taxon>
        <taxon>Spermatophyta</taxon>
        <taxon>Magnoliopsida</taxon>
        <taxon>eudicotyledons</taxon>
        <taxon>Gunneridae</taxon>
        <taxon>Pentapetalae</taxon>
        <taxon>asterids</taxon>
        <taxon>Ericales</taxon>
        <taxon>Ericaceae</taxon>
        <taxon>Vaccinioideae</taxon>
        <taxon>Vaccinieae</taxon>
        <taxon>Vaccinium</taxon>
    </lineage>
</organism>
<sequence>MSFPQNYLLMLALILMAMHRSPAESLTLADGPVIITNKISGTLTIHCWSEAGKDLGVQHKGYNEDFSWYVSLVIGKPNEVYNCDLSSGGLRGRFNLFDGNRDFAKERCGLKDFRCVWQVTPDGIYLQHNDSHNFDLQYRWP</sequence>
<comment type="caution">
    <text evidence="1">The sequence shown here is derived from an EMBL/GenBank/DDBJ whole genome shotgun (WGS) entry which is preliminary data.</text>
</comment>
<reference evidence="1 2" key="1">
    <citation type="journal article" date="2021" name="Hortic Res">
        <title>High-quality reference genome and annotation aids understanding of berry development for evergreen blueberry (Vaccinium darrowii).</title>
        <authorList>
            <person name="Yu J."/>
            <person name="Hulse-Kemp A.M."/>
            <person name="Babiker E."/>
            <person name="Staton M."/>
        </authorList>
    </citation>
    <scope>NUCLEOTIDE SEQUENCE [LARGE SCALE GENOMIC DNA]</scope>
    <source>
        <strain evidence="2">cv. NJ 8807/NJ 8810</strain>
        <tissue evidence="1">Young leaf</tissue>
    </source>
</reference>
<dbReference type="EMBL" id="CM037153">
    <property type="protein sequence ID" value="KAH7857456.1"/>
    <property type="molecule type" value="Genomic_DNA"/>
</dbReference>
<proteinExistence type="predicted"/>
<evidence type="ECO:0000313" key="2">
    <source>
        <dbReference type="Proteomes" id="UP000828048"/>
    </source>
</evidence>
<evidence type="ECO:0000313" key="1">
    <source>
        <dbReference type="EMBL" id="KAH7857456.1"/>
    </source>
</evidence>
<protein>
    <submittedName>
        <fullName evidence="1">Uncharacterized protein</fullName>
    </submittedName>
</protein>